<dbReference type="AlphaFoldDB" id="A0A8S1WI74"/>
<organism evidence="1 2">
    <name type="scientific">Paramecium octaurelia</name>
    <dbReference type="NCBI Taxonomy" id="43137"/>
    <lineage>
        <taxon>Eukaryota</taxon>
        <taxon>Sar</taxon>
        <taxon>Alveolata</taxon>
        <taxon>Ciliophora</taxon>
        <taxon>Intramacronucleata</taxon>
        <taxon>Oligohymenophorea</taxon>
        <taxon>Peniculida</taxon>
        <taxon>Parameciidae</taxon>
        <taxon>Paramecium</taxon>
    </lineage>
</organism>
<gene>
    <name evidence="1" type="ORF">POCTA_138.1.T0920228</name>
</gene>
<accession>A0A8S1WI74</accession>
<name>A0A8S1WI74_PAROT</name>
<evidence type="ECO:0000313" key="1">
    <source>
        <dbReference type="EMBL" id="CAD8188472.1"/>
    </source>
</evidence>
<comment type="caution">
    <text evidence="1">The sequence shown here is derived from an EMBL/GenBank/DDBJ whole genome shotgun (WGS) entry which is preliminary data.</text>
</comment>
<proteinExistence type="predicted"/>
<reference evidence="1" key="1">
    <citation type="submission" date="2021-01" db="EMBL/GenBank/DDBJ databases">
        <authorList>
            <consortium name="Genoscope - CEA"/>
            <person name="William W."/>
        </authorList>
    </citation>
    <scope>NUCLEOTIDE SEQUENCE</scope>
</reference>
<dbReference type="EMBL" id="CAJJDP010000091">
    <property type="protein sequence ID" value="CAD8188472.1"/>
    <property type="molecule type" value="Genomic_DNA"/>
</dbReference>
<dbReference type="OrthoDB" id="313008at2759"/>
<dbReference type="Proteomes" id="UP000683925">
    <property type="component" value="Unassembled WGS sequence"/>
</dbReference>
<sequence>MTDTQNVLLTCQYGKNLQNTIQVQEANQNQKLSQNPKIKILSESKYMEKELNSQQKQEQTFQQAQPTSLGQINYSNQQVNNLEQTQINNTRIFQQTINFNQSLMKTMVSICKNCSGSINQDCISLPCLHSYHKECLFQIIQSNIDIDQVSILCVCKLKVPQHQILQMICGNKQLKKKYFMVQLFDIIIRASPQVQQSLLGQAKCTPSFLKNLLNELMIEDDTPQRISMK</sequence>
<dbReference type="OMA" id="VSICKNC"/>
<evidence type="ECO:0000313" key="2">
    <source>
        <dbReference type="Proteomes" id="UP000683925"/>
    </source>
</evidence>
<protein>
    <submittedName>
        <fullName evidence="1">Uncharacterized protein</fullName>
    </submittedName>
</protein>
<keyword evidence="2" id="KW-1185">Reference proteome</keyword>